<dbReference type="PATRIC" id="fig|762968.3.peg.583"/>
<keyword evidence="2" id="KW-1185">Reference proteome</keyword>
<accession>G5SMS8</accession>
<dbReference type="HOGENOM" id="CLU_3046205_0_0_10"/>
<dbReference type="Proteomes" id="UP000003598">
    <property type="component" value="Unassembled WGS sequence"/>
</dbReference>
<comment type="caution">
    <text evidence="1">The sequence shown here is derived from an EMBL/GenBank/DDBJ whole genome shotgun (WGS) entry which is preliminary data.</text>
</comment>
<organism evidence="1 2">
    <name type="scientific">Paraprevotella clara YIT 11840</name>
    <dbReference type="NCBI Taxonomy" id="762968"/>
    <lineage>
        <taxon>Bacteria</taxon>
        <taxon>Pseudomonadati</taxon>
        <taxon>Bacteroidota</taxon>
        <taxon>Bacteroidia</taxon>
        <taxon>Bacteroidales</taxon>
        <taxon>Prevotellaceae</taxon>
        <taxon>Paraprevotella</taxon>
    </lineage>
</organism>
<evidence type="ECO:0000313" key="2">
    <source>
        <dbReference type="Proteomes" id="UP000003598"/>
    </source>
</evidence>
<dbReference type="AlphaFoldDB" id="G5SMS8"/>
<proteinExistence type="predicted"/>
<gene>
    <name evidence="1" type="ORF">HMPREF9441_00655</name>
</gene>
<protein>
    <submittedName>
        <fullName evidence="1">Uncharacterized protein</fullName>
    </submittedName>
</protein>
<dbReference type="EMBL" id="AFFY01000008">
    <property type="protein sequence ID" value="EHH01445.1"/>
    <property type="molecule type" value="Genomic_DNA"/>
</dbReference>
<reference evidence="1 2" key="1">
    <citation type="submission" date="2011-03" db="EMBL/GenBank/DDBJ databases">
        <authorList>
            <person name="Weinstock G."/>
            <person name="Sodergren E."/>
            <person name="Clifton S."/>
            <person name="Fulton L."/>
            <person name="Fulton B."/>
            <person name="Courtney L."/>
            <person name="Fronick C."/>
            <person name="Harrison M."/>
            <person name="Strong C."/>
            <person name="Farmer C."/>
            <person name="Delahaunty K."/>
            <person name="Markovic C."/>
            <person name="Hall O."/>
            <person name="Minx P."/>
            <person name="Tomlinson C."/>
            <person name="Mitreva M."/>
            <person name="Hou S."/>
            <person name="Chen J."/>
            <person name="Wollam A."/>
            <person name="Pepin K.H."/>
            <person name="Johnson M."/>
            <person name="Bhonagiri V."/>
            <person name="Zhang X."/>
            <person name="Suruliraj S."/>
            <person name="Warren W."/>
            <person name="Chinwalla A."/>
            <person name="Mardis E.R."/>
            <person name="Wilson R.K."/>
        </authorList>
    </citation>
    <scope>NUCLEOTIDE SEQUENCE [LARGE SCALE GENOMIC DNA]</scope>
    <source>
        <strain evidence="1 2">YIT 11840</strain>
    </source>
</reference>
<evidence type="ECO:0000313" key="1">
    <source>
        <dbReference type="EMBL" id="EHH01445.1"/>
    </source>
</evidence>
<dbReference type="STRING" id="762968.HMPREF9441_00655"/>
<name>G5SMS8_9BACT</name>
<sequence length="54" mass="6218">MQNVISDPVFGLPEKRIQKENVKNIPSGMLIWSIPKGLFLKNEFQSQPNEKSFD</sequence>